<evidence type="ECO:0000313" key="2">
    <source>
        <dbReference type="EnsemblPlants" id="TuG1812S0000974700.01.T01.s_cds31156"/>
    </source>
</evidence>
<protein>
    <submittedName>
        <fullName evidence="2">Uncharacterized protein</fullName>
    </submittedName>
</protein>
<organism evidence="2 3">
    <name type="scientific">Triticum urartu</name>
    <name type="common">Red wild einkorn</name>
    <name type="synonym">Crithodium urartu</name>
    <dbReference type="NCBI Taxonomy" id="4572"/>
    <lineage>
        <taxon>Eukaryota</taxon>
        <taxon>Viridiplantae</taxon>
        <taxon>Streptophyta</taxon>
        <taxon>Embryophyta</taxon>
        <taxon>Tracheophyta</taxon>
        <taxon>Spermatophyta</taxon>
        <taxon>Magnoliopsida</taxon>
        <taxon>Liliopsida</taxon>
        <taxon>Poales</taxon>
        <taxon>Poaceae</taxon>
        <taxon>BOP clade</taxon>
        <taxon>Pooideae</taxon>
        <taxon>Triticodae</taxon>
        <taxon>Triticeae</taxon>
        <taxon>Triticinae</taxon>
        <taxon>Triticum</taxon>
    </lineage>
</organism>
<dbReference type="Proteomes" id="UP000015106">
    <property type="component" value="Unassembled WGS sequence"/>
</dbReference>
<evidence type="ECO:0000256" key="1">
    <source>
        <dbReference type="SAM" id="MobiDB-lite"/>
    </source>
</evidence>
<feature type="compositionally biased region" description="Basic and acidic residues" evidence="1">
    <location>
        <begin position="46"/>
        <end position="58"/>
    </location>
</feature>
<name>A0A8R7VEG6_TRIUA</name>
<accession>A0A8R7VEG6</accession>
<reference evidence="2" key="2">
    <citation type="submission" date="2022-06" db="UniProtKB">
        <authorList>
            <consortium name="EnsemblPlants"/>
        </authorList>
    </citation>
    <scope>IDENTIFICATION</scope>
</reference>
<reference evidence="3" key="1">
    <citation type="journal article" date="2013" name="Nature">
        <title>Draft genome of the wheat A-genome progenitor Triticum urartu.</title>
        <authorList>
            <person name="Ling H.Q."/>
            <person name="Zhao S."/>
            <person name="Liu D."/>
            <person name="Wang J."/>
            <person name="Sun H."/>
            <person name="Zhang C."/>
            <person name="Fan H."/>
            <person name="Li D."/>
            <person name="Dong L."/>
            <person name="Tao Y."/>
            <person name="Gao C."/>
            <person name="Wu H."/>
            <person name="Li Y."/>
            <person name="Cui Y."/>
            <person name="Guo X."/>
            <person name="Zheng S."/>
            <person name="Wang B."/>
            <person name="Yu K."/>
            <person name="Liang Q."/>
            <person name="Yang W."/>
            <person name="Lou X."/>
            <person name="Chen J."/>
            <person name="Feng M."/>
            <person name="Jian J."/>
            <person name="Zhang X."/>
            <person name="Luo G."/>
            <person name="Jiang Y."/>
            <person name="Liu J."/>
            <person name="Wang Z."/>
            <person name="Sha Y."/>
            <person name="Zhang B."/>
            <person name="Wu H."/>
            <person name="Tang D."/>
            <person name="Shen Q."/>
            <person name="Xue P."/>
            <person name="Zou S."/>
            <person name="Wang X."/>
            <person name="Liu X."/>
            <person name="Wang F."/>
            <person name="Yang Y."/>
            <person name="An X."/>
            <person name="Dong Z."/>
            <person name="Zhang K."/>
            <person name="Zhang X."/>
            <person name="Luo M.C."/>
            <person name="Dvorak J."/>
            <person name="Tong Y."/>
            <person name="Wang J."/>
            <person name="Yang H."/>
            <person name="Li Z."/>
            <person name="Wang D."/>
            <person name="Zhang A."/>
            <person name="Wang J."/>
        </authorList>
    </citation>
    <scope>NUCLEOTIDE SEQUENCE</scope>
    <source>
        <strain evidence="3">cv. G1812</strain>
    </source>
</reference>
<dbReference type="EnsemblPlants" id="TuG1812S0000974700.01.T01">
    <property type="protein sequence ID" value="TuG1812S0000974700.01.T01.s_cds31156"/>
    <property type="gene ID" value="TuG1812S0000974700.01"/>
</dbReference>
<sequence length="133" mass="13265">MPTAAAAHEDAVGVDCERHHPRAGFITTDAIEEGEGEGGPISADFGGRRTGEGGKEAVEGAPGDRGGLPQQFVEQVVCIVLAERPSADALCCRGKGGAGRPGTQGPRGGGVEAAVEVDAGHRRGGGAVPVEAE</sequence>
<dbReference type="Gramene" id="TuG1812S0000974700.01.T01">
    <property type="protein sequence ID" value="TuG1812S0000974700.01.T01.s_cds31156"/>
    <property type="gene ID" value="TuG1812S0000974700.01"/>
</dbReference>
<evidence type="ECO:0000313" key="3">
    <source>
        <dbReference type="Proteomes" id="UP000015106"/>
    </source>
</evidence>
<dbReference type="AlphaFoldDB" id="A0A8R7VEG6"/>
<keyword evidence="3" id="KW-1185">Reference proteome</keyword>
<proteinExistence type="predicted"/>
<feature type="region of interest" description="Disordered" evidence="1">
    <location>
        <begin position="28"/>
        <end position="67"/>
    </location>
</feature>